<comment type="caution">
    <text evidence="1">The sequence shown here is derived from an EMBL/GenBank/DDBJ whole genome shotgun (WGS) entry which is preliminary data.</text>
</comment>
<gene>
    <name evidence="1" type="ORF">DUE52_07030</name>
</gene>
<evidence type="ECO:0000313" key="2">
    <source>
        <dbReference type="Proteomes" id="UP000253383"/>
    </source>
</evidence>
<dbReference type="SUPFAM" id="SSF55797">
    <property type="entry name" value="PR-1-like"/>
    <property type="match status" value="1"/>
</dbReference>
<protein>
    <recommendedName>
        <fullName evidence="3">T9SS C-terminal target domain-containing protein</fullName>
    </recommendedName>
</protein>
<dbReference type="Gene3D" id="3.40.33.10">
    <property type="entry name" value="CAP"/>
    <property type="match status" value="1"/>
</dbReference>
<name>A0A368JV77_9BACT</name>
<dbReference type="EMBL" id="QOWE01000005">
    <property type="protein sequence ID" value="RCR70111.1"/>
    <property type="molecule type" value="Genomic_DNA"/>
</dbReference>
<keyword evidence="2" id="KW-1185">Reference proteome</keyword>
<dbReference type="InterPro" id="IPR013783">
    <property type="entry name" value="Ig-like_fold"/>
</dbReference>
<evidence type="ECO:0000313" key="1">
    <source>
        <dbReference type="EMBL" id="RCR70111.1"/>
    </source>
</evidence>
<dbReference type="InterPro" id="IPR035940">
    <property type="entry name" value="CAP_sf"/>
</dbReference>
<dbReference type="AlphaFoldDB" id="A0A368JV77"/>
<sequence>MFAEIPTFMTTILPALNRLCVILLFSLFFLNGNAQSPTNLTTNITLTAPTETDFGPSAFFSSTVQIIAAFNTARRAEETQLGLPANSLGNLTLPANYATFSPNDRALYLINQERIARSGVTYPGTTAVLGLPMEATESALINTAQTHAAFMVANNVFSHTGAGGSGPFDRVEATYPASCLSGMGYSENIYVACTSSPSTPTFLVEQAIFNWLYRDTAAGWGHRKAVLIQNTDIYTSPPLQGYVNDHGSASSEGFLGIGIASTPVGSYSASCSGSFAGHVVVMNIADPTADASCTFNTTDALPVHLLYFSGASRQGKAVMGWSTGWEQGSLGFDVLKSRDAQSFEKIGFVRGNGTSSETNTYGWTDEDVIPGQTYYYRLRQIDANGRTELSKLVAVNIESTDRDVYLFPNPSADGRFTLVASGSDELRIQLVNTVGIELPVRAVAGDASTSVIPRQVLAPGLYWVKVRDAKGRVQNVLRLLVGH</sequence>
<reference evidence="1 2" key="1">
    <citation type="submission" date="2018-07" db="EMBL/GenBank/DDBJ databases">
        <title>Genome analysis of Larkinella rosea.</title>
        <authorList>
            <person name="Zhou Z."/>
            <person name="Wang G."/>
        </authorList>
    </citation>
    <scope>NUCLEOTIDE SEQUENCE [LARGE SCALE GENOMIC DNA]</scope>
    <source>
        <strain evidence="2">zzj9</strain>
    </source>
</reference>
<proteinExistence type="predicted"/>
<organism evidence="1 2">
    <name type="scientific">Larkinella punicea</name>
    <dbReference type="NCBI Taxonomy" id="2315727"/>
    <lineage>
        <taxon>Bacteria</taxon>
        <taxon>Pseudomonadati</taxon>
        <taxon>Bacteroidota</taxon>
        <taxon>Cytophagia</taxon>
        <taxon>Cytophagales</taxon>
        <taxon>Spirosomataceae</taxon>
        <taxon>Larkinella</taxon>
    </lineage>
</organism>
<accession>A0A368JV77</accession>
<dbReference type="Gene3D" id="2.60.40.10">
    <property type="entry name" value="Immunoglobulins"/>
    <property type="match status" value="1"/>
</dbReference>
<evidence type="ECO:0008006" key="3">
    <source>
        <dbReference type="Google" id="ProtNLM"/>
    </source>
</evidence>
<dbReference type="Proteomes" id="UP000253383">
    <property type="component" value="Unassembled WGS sequence"/>
</dbReference>